<dbReference type="Proteomes" id="UP000799424">
    <property type="component" value="Unassembled WGS sequence"/>
</dbReference>
<evidence type="ECO:0000313" key="4">
    <source>
        <dbReference type="Proteomes" id="UP000799424"/>
    </source>
</evidence>
<proteinExistence type="predicted"/>
<sequence length="905" mass="103797">MYKAPDLGLFNGAREPPERRVSRKSTPTSQAETATTSALPSPSSATSRTQSWVAEDTIQVAELPVQLPSPRSTSLRWSRPQSEAYEALESHRIVIAIDYGTTFTGVGFATPQSGADPTRRLKDIRIVTDWGTDMTNDIKIPSVISYSLRTSANELQFGANLSRNAVAMVNTKMELDVQETRLDELILIIQTLDGMKDLGFHHVKASKGLPEYTWKTPEDVVTDYLQKVFDPVWKATEYMGPIRDLAPVDVVITVPVDWSYKARNSTLKAVRKAGFNETKFPKLNKYLMVTEPEAAAVFTVRYMQEEGFTSLRTNQCFILCDAGGGTVDVVGFRIKQLTPNLELEYMTLATGAKCGSSFINVGFKKWLQRPDVLGDHYKMLDSRSAEDMINARATEAGAMRDLMRDFEGQKKAFHKECHEMHIDLPEPLVQLTVPGRVEEGELTITNEDMCSFFDPHVDRIIELIQDHVLQVEEKGSTVATILLIGGFSESEYLQQELQDSFENLRGIKLHRPATSWSAVVQGAVLYGMEITNRKHTKVMLPCPRNYGVQLNASFAKGVHDPRDQVTNPVTNHVMASKQLTWLIRKGDLLMAEEVRIIERSLVASFLETGDRVVRLPIYEYLGDDAPERYKTAHEEVEEVALLTVDFSTYPPERFERKVNAETLVVYCEAALICRLTVSGVDLVGELICHFPDDMNIFKNKKRLEYERIERQRIENQLLELQRDKAHQDGLQQGEIERQRIALECQQRAQDELTLRVEHAKQREDETIRRENERRHIENEKRRLEYNRQAADRQREQDRLNKMKEASQETLRDLRELIRERYELDVKIWSRRGARRPNRPLVETMMLKSDAIMEEILMMVEVWGDSPDGNWTKEEWNNVEIIRKKLREGGHRVWKDNPPWNDVAEK</sequence>
<dbReference type="PANTHER" id="PTHR14187">
    <property type="entry name" value="ALPHA KINASE/ELONGATION FACTOR 2 KINASE"/>
    <property type="match status" value="1"/>
</dbReference>
<keyword evidence="1" id="KW-0175">Coiled coil</keyword>
<organism evidence="3 4">
    <name type="scientific">Ophiobolus disseminans</name>
    <dbReference type="NCBI Taxonomy" id="1469910"/>
    <lineage>
        <taxon>Eukaryota</taxon>
        <taxon>Fungi</taxon>
        <taxon>Dikarya</taxon>
        <taxon>Ascomycota</taxon>
        <taxon>Pezizomycotina</taxon>
        <taxon>Dothideomycetes</taxon>
        <taxon>Pleosporomycetidae</taxon>
        <taxon>Pleosporales</taxon>
        <taxon>Pleosporineae</taxon>
        <taxon>Phaeosphaeriaceae</taxon>
        <taxon>Ophiobolus</taxon>
    </lineage>
</organism>
<reference evidence="3" key="1">
    <citation type="journal article" date="2020" name="Stud. Mycol.">
        <title>101 Dothideomycetes genomes: a test case for predicting lifestyles and emergence of pathogens.</title>
        <authorList>
            <person name="Haridas S."/>
            <person name="Albert R."/>
            <person name="Binder M."/>
            <person name="Bloem J."/>
            <person name="Labutti K."/>
            <person name="Salamov A."/>
            <person name="Andreopoulos B."/>
            <person name="Baker S."/>
            <person name="Barry K."/>
            <person name="Bills G."/>
            <person name="Bluhm B."/>
            <person name="Cannon C."/>
            <person name="Castanera R."/>
            <person name="Culley D."/>
            <person name="Daum C."/>
            <person name="Ezra D."/>
            <person name="Gonzalez J."/>
            <person name="Henrissat B."/>
            <person name="Kuo A."/>
            <person name="Liang C."/>
            <person name="Lipzen A."/>
            <person name="Lutzoni F."/>
            <person name="Magnuson J."/>
            <person name="Mondo S."/>
            <person name="Nolan M."/>
            <person name="Ohm R."/>
            <person name="Pangilinan J."/>
            <person name="Park H.-J."/>
            <person name="Ramirez L."/>
            <person name="Alfaro M."/>
            <person name="Sun H."/>
            <person name="Tritt A."/>
            <person name="Yoshinaga Y."/>
            <person name="Zwiers L.-H."/>
            <person name="Turgeon B."/>
            <person name="Goodwin S."/>
            <person name="Spatafora J."/>
            <person name="Crous P."/>
            <person name="Grigoriev I."/>
        </authorList>
    </citation>
    <scope>NUCLEOTIDE SEQUENCE</scope>
    <source>
        <strain evidence="3">CBS 113818</strain>
    </source>
</reference>
<dbReference type="OrthoDB" id="2963168at2759"/>
<name>A0A6A6ZQX4_9PLEO</name>
<feature type="region of interest" description="Disordered" evidence="2">
    <location>
        <begin position="1"/>
        <end position="50"/>
    </location>
</feature>
<protein>
    <submittedName>
        <fullName evidence="3">Actin-like ATPase domain-containing protein</fullName>
    </submittedName>
</protein>
<dbReference type="InterPro" id="IPR043129">
    <property type="entry name" value="ATPase_NBD"/>
</dbReference>
<dbReference type="Gene3D" id="3.90.640.10">
    <property type="entry name" value="Actin, Chain A, domain 4"/>
    <property type="match status" value="1"/>
</dbReference>
<keyword evidence="4" id="KW-1185">Reference proteome</keyword>
<dbReference type="AlphaFoldDB" id="A0A6A6ZQX4"/>
<feature type="coiled-coil region" evidence="1">
    <location>
        <begin position="703"/>
        <end position="819"/>
    </location>
</feature>
<dbReference type="EMBL" id="MU006232">
    <property type="protein sequence ID" value="KAF2823206.1"/>
    <property type="molecule type" value="Genomic_DNA"/>
</dbReference>
<evidence type="ECO:0000256" key="1">
    <source>
        <dbReference type="SAM" id="Coils"/>
    </source>
</evidence>
<dbReference type="SUPFAM" id="SSF53067">
    <property type="entry name" value="Actin-like ATPase domain"/>
    <property type="match status" value="2"/>
</dbReference>
<gene>
    <name evidence="3" type="ORF">CC86DRAFT_409134</name>
</gene>
<evidence type="ECO:0000313" key="3">
    <source>
        <dbReference type="EMBL" id="KAF2823206.1"/>
    </source>
</evidence>
<dbReference type="CDD" id="cd10170">
    <property type="entry name" value="ASKHA_NBD_HSP70"/>
    <property type="match status" value="1"/>
</dbReference>
<dbReference type="Gene3D" id="3.30.420.40">
    <property type="match status" value="2"/>
</dbReference>
<accession>A0A6A6ZQX4</accession>
<evidence type="ECO:0000256" key="2">
    <source>
        <dbReference type="SAM" id="MobiDB-lite"/>
    </source>
</evidence>
<dbReference type="PANTHER" id="PTHR14187:SF5">
    <property type="entry name" value="HEAT SHOCK 70 KDA PROTEIN 12A"/>
    <property type="match status" value="1"/>
</dbReference>
<feature type="compositionally biased region" description="Low complexity" evidence="2">
    <location>
        <begin position="31"/>
        <end position="49"/>
    </location>
</feature>